<proteinExistence type="predicted"/>
<evidence type="ECO:0000313" key="9">
    <source>
        <dbReference type="Proteomes" id="UP001153365"/>
    </source>
</evidence>
<dbReference type="Proteomes" id="UP001153365">
    <property type="component" value="Unassembled WGS sequence"/>
</dbReference>
<gene>
    <name evidence="8" type="ORF">PPACK8108_LOCUS5190</name>
</gene>
<accession>A0AAV0AR35</accession>
<feature type="domain" description="Bicarbonate transporter-like transmembrane" evidence="7">
    <location>
        <begin position="432"/>
        <end position="568"/>
    </location>
</feature>
<keyword evidence="9" id="KW-1185">Reference proteome</keyword>
<feature type="transmembrane region" description="Helical" evidence="6">
    <location>
        <begin position="63"/>
        <end position="86"/>
    </location>
</feature>
<evidence type="ECO:0000256" key="3">
    <source>
        <dbReference type="ARBA" id="ARBA00022989"/>
    </source>
</evidence>
<keyword evidence="4 6" id="KW-0472">Membrane</keyword>
<evidence type="ECO:0000256" key="2">
    <source>
        <dbReference type="ARBA" id="ARBA00022692"/>
    </source>
</evidence>
<comment type="subcellular location">
    <subcellularLocation>
        <location evidence="1">Membrane</location>
        <topology evidence="1">Multi-pass membrane protein</topology>
    </subcellularLocation>
</comment>
<dbReference type="GO" id="GO:0050801">
    <property type="term" value="P:monoatomic ion homeostasis"/>
    <property type="evidence" value="ECO:0007669"/>
    <property type="project" value="TreeGrafter"/>
</dbReference>
<feature type="transmembrane region" description="Helical" evidence="6">
    <location>
        <begin position="151"/>
        <end position="172"/>
    </location>
</feature>
<dbReference type="Gene3D" id="1.10.287.570">
    <property type="entry name" value="Helical hairpin bin"/>
    <property type="match status" value="1"/>
</dbReference>
<evidence type="ECO:0000256" key="1">
    <source>
        <dbReference type="ARBA" id="ARBA00004141"/>
    </source>
</evidence>
<keyword evidence="2 6" id="KW-0812">Transmembrane</keyword>
<dbReference type="GO" id="GO:0046713">
    <property type="term" value="P:borate transport"/>
    <property type="evidence" value="ECO:0007669"/>
    <property type="project" value="TreeGrafter"/>
</dbReference>
<dbReference type="Pfam" id="PF00955">
    <property type="entry name" value="HCO3_cotransp"/>
    <property type="match status" value="3"/>
</dbReference>
<name>A0AAV0AR35_PHAPC</name>
<dbReference type="InterPro" id="IPR003020">
    <property type="entry name" value="HCO3_transpt_euk"/>
</dbReference>
<dbReference type="GO" id="GO:0006820">
    <property type="term" value="P:monoatomic anion transport"/>
    <property type="evidence" value="ECO:0007669"/>
    <property type="project" value="InterPro"/>
</dbReference>
<evidence type="ECO:0000259" key="7">
    <source>
        <dbReference type="Pfam" id="PF00955"/>
    </source>
</evidence>
<feature type="transmembrane region" description="Helical" evidence="6">
    <location>
        <begin position="302"/>
        <end position="319"/>
    </location>
</feature>
<evidence type="ECO:0000256" key="4">
    <source>
        <dbReference type="ARBA" id="ARBA00023136"/>
    </source>
</evidence>
<feature type="transmembrane region" description="Helical" evidence="6">
    <location>
        <begin position="250"/>
        <end position="269"/>
    </location>
</feature>
<feature type="transmembrane region" description="Helical" evidence="6">
    <location>
        <begin position="211"/>
        <end position="230"/>
    </location>
</feature>
<keyword evidence="3 6" id="KW-1133">Transmembrane helix</keyword>
<feature type="domain" description="Bicarbonate transporter-like transmembrane" evidence="7">
    <location>
        <begin position="34"/>
        <end position="210"/>
    </location>
</feature>
<evidence type="ECO:0000313" key="8">
    <source>
        <dbReference type="EMBL" id="CAH7670474.1"/>
    </source>
</evidence>
<protein>
    <submittedName>
        <fullName evidence="8">HCO3 transporter family-domain-containing protein</fullName>
    </submittedName>
</protein>
<feature type="transmembrane region" description="Helical" evidence="6">
    <location>
        <begin position="339"/>
        <end position="360"/>
    </location>
</feature>
<dbReference type="PANTHER" id="PTHR11453:SF38">
    <property type="entry name" value="ANION TRANSPORTER (EUROFUNG)"/>
    <property type="match status" value="1"/>
</dbReference>
<dbReference type="GO" id="GO:0005452">
    <property type="term" value="F:solute:inorganic anion antiporter activity"/>
    <property type="evidence" value="ECO:0007669"/>
    <property type="project" value="InterPro"/>
</dbReference>
<organism evidence="8 9">
    <name type="scientific">Phakopsora pachyrhizi</name>
    <name type="common">Asian soybean rust disease fungus</name>
    <dbReference type="NCBI Taxonomy" id="170000"/>
    <lineage>
        <taxon>Eukaryota</taxon>
        <taxon>Fungi</taxon>
        <taxon>Dikarya</taxon>
        <taxon>Basidiomycota</taxon>
        <taxon>Pucciniomycotina</taxon>
        <taxon>Pucciniomycetes</taxon>
        <taxon>Pucciniales</taxon>
        <taxon>Phakopsoraceae</taxon>
        <taxon>Phakopsora</taxon>
    </lineage>
</organism>
<dbReference type="InterPro" id="IPR011531">
    <property type="entry name" value="HCO3_transpt-like_TM_dom"/>
</dbReference>
<dbReference type="PANTHER" id="PTHR11453">
    <property type="entry name" value="ANION EXCHANGE PROTEIN"/>
    <property type="match status" value="1"/>
</dbReference>
<feature type="domain" description="Bicarbonate transporter-like transmembrane" evidence="7">
    <location>
        <begin position="218"/>
        <end position="382"/>
    </location>
</feature>
<feature type="transmembrane region" description="Helical" evidence="6">
    <location>
        <begin position="98"/>
        <end position="131"/>
    </location>
</feature>
<comment type="caution">
    <text evidence="8">The sequence shown here is derived from an EMBL/GenBank/DDBJ whole genome shotgun (WGS) entry which is preliminary data.</text>
</comment>
<reference evidence="8" key="1">
    <citation type="submission" date="2022-06" db="EMBL/GenBank/DDBJ databases">
        <authorList>
            <consortium name="SYNGENTA / RWTH Aachen University"/>
        </authorList>
    </citation>
    <scope>NUCLEOTIDE SEQUENCE</scope>
</reference>
<evidence type="ECO:0000256" key="6">
    <source>
        <dbReference type="SAM" id="Phobius"/>
    </source>
</evidence>
<dbReference type="GO" id="GO:0005886">
    <property type="term" value="C:plasma membrane"/>
    <property type="evidence" value="ECO:0007669"/>
    <property type="project" value="TreeGrafter"/>
</dbReference>
<sequence>MKLSWTSLKPGDSNRADSGQDVPWSQRSWSYQNRPFRGIYYDLKRRIPLYKSDWTLAFKKENLYRVTAATVRMYFINLMPALAYMIDMNDRTNGFYGINEVILASALAAIVFPLIGAQPLTIVGVTGLINLFNYTNYDIATRDNGVNYLQFQAWVLIWAALFHFLMAIFNLCDFTRFITDMTSETFGLYVGVIYIQKGIELIVREFDRQAIDGWLSVVVAMLFTLCVYWTEKGSRKGFGPLWARKFFEDYAFVFATILFTGFVHIPGYLKSADLLKLPITRSWHPTVDRDWVVDFWNLNAKWVFVALPLGFLLTLLFYFDHNVSSLMAQASQFPVERPAGFHWDFFILGVTTLISGILGLPAPNGLVPQAPVHTESLSVVKLVSKDLPEKNGIVSPKRVEEDRARRRRARVGEGSNGLLGEQLVECKVVRTRVAEQRVSHLGIGLLTLGTMTRPLLVTLGTMPRALFAGIFISVGWGSIEGNGIVENTLYLLRDPNMTPPDHKLNPLKKKVIIKFISIQWFIFTIMVAISQTIAAIGFPLVIIALIPIRYYYGPRWFSPYELSLLDSPTANAPGVMASIGGDLARVTGDGFKVAPDTGFLGTLADSSATTTNIESQKLVAK</sequence>
<feature type="region of interest" description="Disordered" evidence="5">
    <location>
        <begin position="1"/>
        <end position="23"/>
    </location>
</feature>
<dbReference type="EMBL" id="CALTRL010000999">
    <property type="protein sequence ID" value="CAH7670474.1"/>
    <property type="molecule type" value="Genomic_DNA"/>
</dbReference>
<evidence type="ECO:0000256" key="5">
    <source>
        <dbReference type="SAM" id="MobiDB-lite"/>
    </source>
</evidence>
<dbReference type="AlphaFoldDB" id="A0AAV0AR35"/>